<feature type="transmembrane region" description="Helical" evidence="2">
    <location>
        <begin position="101"/>
        <end position="123"/>
    </location>
</feature>
<dbReference type="EMBL" id="CAJVRM010000406">
    <property type="protein sequence ID" value="CAG8980667.1"/>
    <property type="molecule type" value="Genomic_DNA"/>
</dbReference>
<accession>A0A9N9LVU8</accession>
<feature type="transmembrane region" description="Helical" evidence="2">
    <location>
        <begin position="367"/>
        <end position="387"/>
    </location>
</feature>
<evidence type="ECO:0000313" key="3">
    <source>
        <dbReference type="EMBL" id="CAG8980667.1"/>
    </source>
</evidence>
<feature type="transmembrane region" description="Helical" evidence="2">
    <location>
        <begin position="168"/>
        <end position="191"/>
    </location>
</feature>
<name>A0A9N9LVU8_9HELO</name>
<organism evidence="3 4">
    <name type="scientific">Hymenoscyphus albidus</name>
    <dbReference type="NCBI Taxonomy" id="595503"/>
    <lineage>
        <taxon>Eukaryota</taxon>
        <taxon>Fungi</taxon>
        <taxon>Dikarya</taxon>
        <taxon>Ascomycota</taxon>
        <taxon>Pezizomycotina</taxon>
        <taxon>Leotiomycetes</taxon>
        <taxon>Helotiales</taxon>
        <taxon>Helotiaceae</taxon>
        <taxon>Hymenoscyphus</taxon>
    </lineage>
</organism>
<dbReference type="InterPro" id="IPR053018">
    <property type="entry name" value="Elsinochrome_Biosynth-Asso"/>
</dbReference>
<protein>
    <submittedName>
        <fullName evidence="3">Uncharacterized protein</fullName>
    </submittedName>
</protein>
<feature type="transmembrane region" description="Helical" evidence="2">
    <location>
        <begin position="325"/>
        <end position="347"/>
    </location>
</feature>
<keyword evidence="2" id="KW-0472">Membrane</keyword>
<feature type="transmembrane region" description="Helical" evidence="2">
    <location>
        <begin position="64"/>
        <end position="89"/>
    </location>
</feature>
<dbReference type="PANTHER" id="PTHR37577:SF1">
    <property type="entry name" value="INTEGRAL MEMBRANE PROTEIN"/>
    <property type="match status" value="1"/>
</dbReference>
<keyword evidence="4" id="KW-1185">Reference proteome</keyword>
<comment type="caution">
    <text evidence="3">The sequence shown here is derived from an EMBL/GenBank/DDBJ whole genome shotgun (WGS) entry which is preliminary data.</text>
</comment>
<feature type="transmembrane region" description="Helical" evidence="2">
    <location>
        <begin position="135"/>
        <end position="156"/>
    </location>
</feature>
<keyword evidence="2" id="KW-0812">Transmembrane</keyword>
<dbReference type="OrthoDB" id="3553499at2759"/>
<keyword evidence="2" id="KW-1133">Transmembrane helix</keyword>
<sequence>MKGLPSLSLFFWNQRGFSFEVEGACKSLGKEYIVRCGVDFNGTGYLKSIGPTPRRGKFQPDPDVAGVGIISSMIAQAIAVCLLALWTLYLKKRNSKIWLEFFTGFLFSVSDMSSILSLAYIINFMLTGKCKMSTYHYYIVLDTVLLACSTIALTFHSCRHVFFSTRGWILRVPVALLIFCLLGIFLSYQFFVHTKNNFPEWVPPVGRNDSGLLLPVSCFFDIDLMNGKENPFSPHRQIKKPGKPGEKKSKPVYVHEPLTETQLDRLGHPIQNYKIPHFYLYGLLTLSLILAIIFNIWQHFVVDRRARASKTTPKERRGLGRYARWAFRSLVYGISILCTIFCTVHMLKLRSWAEHSGWLIDESESRWYSLGQLLPPMALGISLFMLLDSWGEKRRRVKGAGLNLSQKGE</sequence>
<evidence type="ECO:0000256" key="2">
    <source>
        <dbReference type="SAM" id="Phobius"/>
    </source>
</evidence>
<evidence type="ECO:0000256" key="1">
    <source>
        <dbReference type="SAM" id="MobiDB-lite"/>
    </source>
</evidence>
<reference evidence="3" key="1">
    <citation type="submission" date="2021-07" db="EMBL/GenBank/DDBJ databases">
        <authorList>
            <person name="Durling M."/>
        </authorList>
    </citation>
    <scope>NUCLEOTIDE SEQUENCE</scope>
</reference>
<dbReference type="Proteomes" id="UP000701801">
    <property type="component" value="Unassembled WGS sequence"/>
</dbReference>
<feature type="transmembrane region" description="Helical" evidence="2">
    <location>
        <begin position="278"/>
        <end position="297"/>
    </location>
</feature>
<feature type="region of interest" description="Disordered" evidence="1">
    <location>
        <begin position="231"/>
        <end position="250"/>
    </location>
</feature>
<dbReference type="PANTHER" id="PTHR37577">
    <property type="entry name" value="INTEGRAL MEMBRANE PROTEIN"/>
    <property type="match status" value="1"/>
</dbReference>
<proteinExistence type="predicted"/>
<dbReference type="AlphaFoldDB" id="A0A9N9LVU8"/>
<gene>
    <name evidence="3" type="ORF">HYALB_00013588</name>
</gene>
<evidence type="ECO:0000313" key="4">
    <source>
        <dbReference type="Proteomes" id="UP000701801"/>
    </source>
</evidence>